<reference evidence="1" key="1">
    <citation type="submission" date="2022-10" db="EMBL/GenBank/DDBJ databases">
        <title>Complete Genome of Trichothecium roseum strain YXFP-22015, a Plant Pathogen Isolated from Citrus.</title>
        <authorList>
            <person name="Wang Y."/>
            <person name="Zhu L."/>
        </authorList>
    </citation>
    <scope>NUCLEOTIDE SEQUENCE</scope>
    <source>
        <strain evidence="1">YXFP-22015</strain>
    </source>
</reference>
<accession>A0ACC0VEH0</accession>
<proteinExistence type="predicted"/>
<evidence type="ECO:0000313" key="2">
    <source>
        <dbReference type="Proteomes" id="UP001163324"/>
    </source>
</evidence>
<comment type="caution">
    <text evidence="1">The sequence shown here is derived from an EMBL/GenBank/DDBJ whole genome shotgun (WGS) entry which is preliminary data.</text>
</comment>
<gene>
    <name evidence="1" type="ORF">N3K66_001354</name>
</gene>
<dbReference type="EMBL" id="CM047940">
    <property type="protein sequence ID" value="KAI9904825.1"/>
    <property type="molecule type" value="Genomic_DNA"/>
</dbReference>
<evidence type="ECO:0000313" key="1">
    <source>
        <dbReference type="EMBL" id="KAI9904825.1"/>
    </source>
</evidence>
<sequence length="807" mass="89950">MDATSESKSHTRPFKPIFVARCHRQTATDRFGPEAPGIIRDNEVMSPGGGALSEASSIISGSSSQTSLWQGTGRMHARPDVPVCQAHRNNLTALSQVHNLYFSAYQGQIYIYRPRTAVRNGLPRTPDLRLSSKPTYAASVVGGYVDPYRPHSINHIVTGLLGQQEVVVASFDDGDVVAYYTEALESYIRDDGRQNMGIPTQPRPFFHDNVGISAWGLAVHSKSRLIAVSSNLKEVTVFAFAMHRRRNATSDDRTGGGGEETAEVRVRRRRGNWRIIVALGESCSNIPNICFMDDSRGYADKVCAIDIDGSLWTTDIWKSKQPVTRIHPTMGYPFVSEEYFPTAPKGWGLVALPERSFMKVNTMSELVGYDFPENPDRKWLYGKLMCHNGSAPLLDCAEGFEEADTDNPCPAQSSYFRQVQMANFDRLQERAGMFDTLPFLHQTWAPISFFADLLQGEQEFSLEPPGNMAIGADELGVFGNAALDEDDDDDDDDLDLVDLEGMDPVGLPPLSTMPSTVWHQDTEAHALAEEDADEGFYHGYDMFPMFNVLDGPMAPEPDGPADLSTAGPDMEQRTTMIYRPHSGVITPAPVTNSERKVFINKTQMWPSYNRIVGTGAADRADMGAPGYRIMRSYEKEIDLQPSWLPYEGMGSQDIRVVASNILTCNQLRASEMDVSRLFRTTSRMSMVAEIPELYLVIFASPTGRVVVVTPTRLATRKHLLSSYSCSTGFRVECVLPRASDEKKYRPELRPLHGMAVGPIQQDGGKMGNRALASAWPKRYRLMLHYRNHDILSYEISRDEETQRIGIF</sequence>
<protein>
    <submittedName>
        <fullName evidence="1">Uncharacterized protein</fullName>
    </submittedName>
</protein>
<dbReference type="Proteomes" id="UP001163324">
    <property type="component" value="Chromosome 1"/>
</dbReference>
<keyword evidence="2" id="KW-1185">Reference proteome</keyword>
<name>A0ACC0VEH0_9HYPO</name>
<organism evidence="1 2">
    <name type="scientific">Trichothecium roseum</name>
    <dbReference type="NCBI Taxonomy" id="47278"/>
    <lineage>
        <taxon>Eukaryota</taxon>
        <taxon>Fungi</taxon>
        <taxon>Dikarya</taxon>
        <taxon>Ascomycota</taxon>
        <taxon>Pezizomycotina</taxon>
        <taxon>Sordariomycetes</taxon>
        <taxon>Hypocreomycetidae</taxon>
        <taxon>Hypocreales</taxon>
        <taxon>Hypocreales incertae sedis</taxon>
        <taxon>Trichothecium</taxon>
    </lineage>
</organism>